<name>A0A2A7SCP0_BURGA</name>
<dbReference type="InterPro" id="IPR001123">
    <property type="entry name" value="LeuE-type"/>
</dbReference>
<keyword evidence="3 6" id="KW-0812">Transmembrane</keyword>
<dbReference type="GO" id="GO:0015171">
    <property type="term" value="F:amino acid transmembrane transporter activity"/>
    <property type="evidence" value="ECO:0007669"/>
    <property type="project" value="TreeGrafter"/>
</dbReference>
<dbReference type="GO" id="GO:0033228">
    <property type="term" value="P:cysteine export across plasma membrane"/>
    <property type="evidence" value="ECO:0007669"/>
    <property type="project" value="TreeGrafter"/>
</dbReference>
<comment type="subcellular location">
    <subcellularLocation>
        <location evidence="1">Cell membrane</location>
        <topology evidence="1">Multi-pass membrane protein</topology>
    </subcellularLocation>
</comment>
<evidence type="ECO:0000313" key="8">
    <source>
        <dbReference type="Proteomes" id="UP000220629"/>
    </source>
</evidence>
<evidence type="ECO:0000256" key="5">
    <source>
        <dbReference type="ARBA" id="ARBA00023136"/>
    </source>
</evidence>
<feature type="transmembrane region" description="Helical" evidence="6">
    <location>
        <begin position="71"/>
        <end position="91"/>
    </location>
</feature>
<dbReference type="PANTHER" id="PTHR30086">
    <property type="entry name" value="ARGININE EXPORTER PROTEIN ARGO"/>
    <property type="match status" value="1"/>
</dbReference>
<dbReference type="AlphaFoldDB" id="A0A2A7SCP0"/>
<evidence type="ECO:0000256" key="2">
    <source>
        <dbReference type="ARBA" id="ARBA00022475"/>
    </source>
</evidence>
<dbReference type="Pfam" id="PF01810">
    <property type="entry name" value="LysE"/>
    <property type="match status" value="1"/>
</dbReference>
<evidence type="ECO:0000256" key="6">
    <source>
        <dbReference type="SAM" id="Phobius"/>
    </source>
</evidence>
<sequence length="205" mass="21785">MNIITLSALPAGMLFALVTSITPGPNNTMLLASGVNFGFRRTLPHMAGISTGVAIMMVAVGFGLGEAFAQLPVLYTVLEVASIAYLLYLAWKIGTSGQVNANQGKSRPMTFVEAGLFQLVNPKAWMMVLTAATTVQLSASYGTNAIGMALVFILVGFPCIGVWAAFGQGMRGFLSNPRRLRMFNVTMAILLVASLYPLFARLLAA</sequence>
<dbReference type="Proteomes" id="UP000220629">
    <property type="component" value="Unassembled WGS sequence"/>
</dbReference>
<feature type="transmembrane region" description="Helical" evidence="6">
    <location>
        <begin position="44"/>
        <end position="64"/>
    </location>
</feature>
<dbReference type="GO" id="GO:0005886">
    <property type="term" value="C:plasma membrane"/>
    <property type="evidence" value="ECO:0007669"/>
    <property type="project" value="UniProtKB-SubCell"/>
</dbReference>
<protein>
    <submittedName>
        <fullName evidence="7">Lysine transporter LysE</fullName>
    </submittedName>
</protein>
<proteinExistence type="predicted"/>
<gene>
    <name evidence="7" type="ORF">CRM94_03285</name>
</gene>
<reference evidence="8" key="1">
    <citation type="submission" date="2017-09" db="EMBL/GenBank/DDBJ databases">
        <title>FDA dAtabase for Regulatory Grade micrObial Sequences (FDA-ARGOS): Supporting development and validation of Infectious Disease Dx tests.</title>
        <authorList>
            <person name="Minogue T."/>
            <person name="Wolcott M."/>
            <person name="Wasieloski L."/>
            <person name="Aguilar W."/>
            <person name="Moore D."/>
            <person name="Tallon L."/>
            <person name="Sadzewicz L."/>
            <person name="Ott S."/>
            <person name="Zhao X."/>
            <person name="Nagaraj S."/>
            <person name="Vavikolanu K."/>
            <person name="Aluvathingal J."/>
            <person name="Nadendla S."/>
            <person name="Sichtig H."/>
        </authorList>
    </citation>
    <scope>NUCLEOTIDE SEQUENCE [LARGE SCALE GENOMIC DNA]</scope>
    <source>
        <strain evidence="8">FDAARGOS_390</strain>
    </source>
</reference>
<dbReference type="RefSeq" id="WP_098151501.1">
    <property type="nucleotide sequence ID" value="NZ_CADEQH010000003.1"/>
</dbReference>
<accession>A0A2A7SCP0</accession>
<organism evidence="7 8">
    <name type="scientific">Burkholderia gladioli</name>
    <name type="common">Pseudomonas marginata</name>
    <name type="synonym">Phytomonas marginata</name>
    <dbReference type="NCBI Taxonomy" id="28095"/>
    <lineage>
        <taxon>Bacteria</taxon>
        <taxon>Pseudomonadati</taxon>
        <taxon>Pseudomonadota</taxon>
        <taxon>Betaproteobacteria</taxon>
        <taxon>Burkholderiales</taxon>
        <taxon>Burkholderiaceae</taxon>
        <taxon>Burkholderia</taxon>
    </lineage>
</organism>
<evidence type="ECO:0000256" key="1">
    <source>
        <dbReference type="ARBA" id="ARBA00004651"/>
    </source>
</evidence>
<dbReference type="PANTHER" id="PTHR30086:SF20">
    <property type="entry name" value="ARGININE EXPORTER PROTEIN ARGO-RELATED"/>
    <property type="match status" value="1"/>
</dbReference>
<dbReference type="EMBL" id="PDDY01000001">
    <property type="protein sequence ID" value="PEH41262.1"/>
    <property type="molecule type" value="Genomic_DNA"/>
</dbReference>
<evidence type="ECO:0000313" key="7">
    <source>
        <dbReference type="EMBL" id="PEH41262.1"/>
    </source>
</evidence>
<comment type="caution">
    <text evidence="7">The sequence shown here is derived from an EMBL/GenBank/DDBJ whole genome shotgun (WGS) entry which is preliminary data.</text>
</comment>
<feature type="transmembrane region" description="Helical" evidence="6">
    <location>
        <begin position="145"/>
        <end position="166"/>
    </location>
</feature>
<keyword evidence="5 6" id="KW-0472">Membrane</keyword>
<evidence type="ECO:0000256" key="3">
    <source>
        <dbReference type="ARBA" id="ARBA00022692"/>
    </source>
</evidence>
<feature type="transmembrane region" description="Helical" evidence="6">
    <location>
        <begin position="187"/>
        <end position="204"/>
    </location>
</feature>
<evidence type="ECO:0000256" key="4">
    <source>
        <dbReference type="ARBA" id="ARBA00022989"/>
    </source>
</evidence>
<keyword evidence="2" id="KW-1003">Cell membrane</keyword>
<keyword evidence="4 6" id="KW-1133">Transmembrane helix</keyword>